<evidence type="ECO:0000313" key="1">
    <source>
        <dbReference type="EMBL" id="QRD92148.1"/>
    </source>
</evidence>
<proteinExistence type="predicted"/>
<dbReference type="VEuPathDB" id="FungiDB:F9C07_2063711"/>
<protein>
    <submittedName>
        <fullName evidence="1">Uncharacterized protein</fullName>
    </submittedName>
</protein>
<evidence type="ECO:0000313" key="2">
    <source>
        <dbReference type="Proteomes" id="UP000596276"/>
    </source>
</evidence>
<keyword evidence="2" id="KW-1185">Reference proteome</keyword>
<organism evidence="1 2">
    <name type="scientific">Aspergillus flavus (strain ATCC 200026 / FGSC A1120 / IAM 13836 / NRRL 3357 / JCM 12722 / SRRC 167)</name>
    <dbReference type="NCBI Taxonomy" id="332952"/>
    <lineage>
        <taxon>Eukaryota</taxon>
        <taxon>Fungi</taxon>
        <taxon>Dikarya</taxon>
        <taxon>Ascomycota</taxon>
        <taxon>Pezizomycotina</taxon>
        <taxon>Eurotiomycetes</taxon>
        <taxon>Eurotiomycetidae</taxon>
        <taxon>Eurotiales</taxon>
        <taxon>Aspergillaceae</taxon>
        <taxon>Aspergillus</taxon>
        <taxon>Aspergillus subgen. Circumdati</taxon>
    </lineage>
</organism>
<sequence>MLALLVAFKSSIDLGVHDMVGSMVTRERPCTPIHQLITLDHSEYLPNRRRCGHALLQTFPDPFDSTVFYLIAINLFHGSSWLRL</sequence>
<dbReference type="EMBL" id="CP044617">
    <property type="protein sequence ID" value="QRD92148.1"/>
    <property type="molecule type" value="Genomic_DNA"/>
</dbReference>
<dbReference type="AlphaFoldDB" id="A0A7U2MYE2"/>
<gene>
    <name evidence="1" type="ORF">F9C07_2063711</name>
</gene>
<accession>A0A7U2MYE2</accession>
<name>A0A7U2MYE2_ASPFN</name>
<reference evidence="2" key="1">
    <citation type="journal article" date="2021" name="G3 (Bethesda)">
        <title>Chromosome assembled and annotated genome sequence of Aspergillus flavus NRRL 3357.</title>
        <authorList>
            <person name="Skerker J.M."/>
            <person name="Pianalto K.M."/>
            <person name="Mondo S.J."/>
            <person name="Yang K."/>
            <person name="Arkin A.P."/>
            <person name="Keller N.P."/>
            <person name="Grigoriev I.V."/>
            <person name="Louise Glass N.L."/>
        </authorList>
    </citation>
    <scope>NUCLEOTIDE SEQUENCE [LARGE SCALE GENOMIC DNA]</scope>
    <source>
        <strain evidence="2">ATCC 200026 / FGSC A1120 / IAM 13836 / NRRL 3357 / JCM 12722 / SRRC 167</strain>
    </source>
</reference>
<dbReference type="Proteomes" id="UP000596276">
    <property type="component" value="Chromosome 7"/>
</dbReference>